<dbReference type="OrthoDB" id="7776361at2"/>
<evidence type="ECO:0000313" key="3">
    <source>
        <dbReference type="Proteomes" id="UP000442533"/>
    </source>
</evidence>
<dbReference type="RefSeq" id="WP_155062730.1">
    <property type="nucleotide sequence ID" value="NZ_WMIF01000001.1"/>
</dbReference>
<feature type="transmembrane region" description="Helical" evidence="1">
    <location>
        <begin position="47"/>
        <end position="69"/>
    </location>
</feature>
<name>A0A844GXL4_9RHOB</name>
<proteinExistence type="predicted"/>
<protein>
    <submittedName>
        <fullName evidence="2">Uncharacterized protein</fullName>
    </submittedName>
</protein>
<evidence type="ECO:0000313" key="2">
    <source>
        <dbReference type="EMBL" id="MTH33172.1"/>
    </source>
</evidence>
<feature type="transmembrane region" description="Helical" evidence="1">
    <location>
        <begin position="81"/>
        <end position="98"/>
    </location>
</feature>
<accession>A0A844GXL4</accession>
<keyword evidence="3" id="KW-1185">Reference proteome</keyword>
<feature type="transmembrane region" description="Helical" evidence="1">
    <location>
        <begin position="19"/>
        <end position="41"/>
    </location>
</feature>
<comment type="caution">
    <text evidence="2">The sequence shown here is derived from an EMBL/GenBank/DDBJ whole genome shotgun (WGS) entry which is preliminary data.</text>
</comment>
<reference evidence="2 3" key="1">
    <citation type="submission" date="2019-11" db="EMBL/GenBank/DDBJ databases">
        <authorList>
            <person name="Dong K."/>
        </authorList>
    </citation>
    <scope>NUCLEOTIDE SEQUENCE [LARGE SCALE GENOMIC DNA]</scope>
    <source>
        <strain evidence="2 3">JCM 17370</strain>
    </source>
</reference>
<keyword evidence="1" id="KW-0812">Transmembrane</keyword>
<keyword evidence="1" id="KW-0472">Membrane</keyword>
<sequence length="123" mass="13124">MATTTTYPTLPPNLLRERLVAQIMAVPAALAVVAALVEFLWHGSGVSWTTGAALSLFGCVALLFGAFMLKVLSPGALRTTFTLLVLIGGVLTALAAWFLESHLVLIAVLAMLLCWLLFILVTR</sequence>
<dbReference type="Proteomes" id="UP000442533">
    <property type="component" value="Unassembled WGS sequence"/>
</dbReference>
<dbReference type="AlphaFoldDB" id="A0A844GXL4"/>
<gene>
    <name evidence="2" type="ORF">GL279_00990</name>
</gene>
<dbReference type="EMBL" id="WMIF01000001">
    <property type="protein sequence ID" value="MTH33172.1"/>
    <property type="molecule type" value="Genomic_DNA"/>
</dbReference>
<evidence type="ECO:0000256" key="1">
    <source>
        <dbReference type="SAM" id="Phobius"/>
    </source>
</evidence>
<keyword evidence="1" id="KW-1133">Transmembrane helix</keyword>
<feature type="transmembrane region" description="Helical" evidence="1">
    <location>
        <begin position="104"/>
        <end position="122"/>
    </location>
</feature>
<organism evidence="2 3">
    <name type="scientific">Paracoccus limosus</name>
    <dbReference type="NCBI Taxonomy" id="913252"/>
    <lineage>
        <taxon>Bacteria</taxon>
        <taxon>Pseudomonadati</taxon>
        <taxon>Pseudomonadota</taxon>
        <taxon>Alphaproteobacteria</taxon>
        <taxon>Rhodobacterales</taxon>
        <taxon>Paracoccaceae</taxon>
        <taxon>Paracoccus</taxon>
    </lineage>
</organism>